<dbReference type="InterPro" id="IPR013325">
    <property type="entry name" value="RNA_pol_sigma_r2"/>
</dbReference>
<dbReference type="PANTHER" id="PTHR43133:SF63">
    <property type="entry name" value="RNA POLYMERASE SIGMA FACTOR FECI-RELATED"/>
    <property type="match status" value="1"/>
</dbReference>
<dbReference type="InterPro" id="IPR014284">
    <property type="entry name" value="RNA_pol_sigma-70_dom"/>
</dbReference>
<dbReference type="STRING" id="33051.SB4_10760"/>
<dbReference type="Proteomes" id="UP000074410">
    <property type="component" value="Unassembled WGS sequence"/>
</dbReference>
<dbReference type="RefSeq" id="WP_024310307.1">
    <property type="nucleotide sequence ID" value="NZ_LDTD01000047.1"/>
</dbReference>
<gene>
    <name evidence="8" type="ORF">NS258_02195</name>
    <name evidence="6" type="ORF">NS319_07295</name>
    <name evidence="7" type="ORF">SB4_10760</name>
</gene>
<dbReference type="SUPFAM" id="SSF88946">
    <property type="entry name" value="Sigma2 domain of RNA polymerase sigma factors"/>
    <property type="match status" value="1"/>
</dbReference>
<dbReference type="SUPFAM" id="SSF88659">
    <property type="entry name" value="Sigma3 and sigma4 domains of RNA polymerase sigma factors"/>
    <property type="match status" value="1"/>
</dbReference>
<accession>A0A147I096</accession>
<dbReference type="InterPro" id="IPR039425">
    <property type="entry name" value="RNA_pol_sigma-70-like"/>
</dbReference>
<dbReference type="EMBL" id="LDTD01000047">
    <property type="protein sequence ID" value="KTT70726.1"/>
    <property type="molecule type" value="Genomic_DNA"/>
</dbReference>
<dbReference type="AlphaFoldDB" id="A0A147I096"/>
<keyword evidence="3" id="KW-0731">Sigma factor</keyword>
<dbReference type="InterPro" id="IPR013324">
    <property type="entry name" value="RNA_pol_sigma_r3/r4-like"/>
</dbReference>
<dbReference type="PANTHER" id="PTHR43133">
    <property type="entry name" value="RNA POLYMERASE ECF-TYPE SIGMA FACTO"/>
    <property type="match status" value="1"/>
</dbReference>
<evidence type="ECO:0000313" key="7">
    <source>
        <dbReference type="EMBL" id="KTT98603.1"/>
    </source>
</evidence>
<dbReference type="GeneID" id="93798027"/>
<reference evidence="9 10" key="1">
    <citation type="journal article" date="2016" name="Front. Microbiol.">
        <title>Genomic Resource of Rice Seed Associated Bacteria.</title>
        <authorList>
            <person name="Midha S."/>
            <person name="Bansal K."/>
            <person name="Sharma S."/>
            <person name="Kumar N."/>
            <person name="Patil P.P."/>
            <person name="Chaudhry V."/>
            <person name="Patil P.B."/>
        </authorList>
    </citation>
    <scope>NUCLEOTIDE SEQUENCE [LARGE SCALE GENOMIC DNA]</scope>
    <source>
        <strain evidence="8 11">NS258</strain>
        <strain evidence="6 9">NS319</strain>
        <strain evidence="7 10">SB4</strain>
    </source>
</reference>
<dbReference type="EMBL" id="LDTC01000010">
    <property type="protein sequence ID" value="KTW17477.1"/>
    <property type="molecule type" value="Genomic_DNA"/>
</dbReference>
<dbReference type="InterPro" id="IPR036388">
    <property type="entry name" value="WH-like_DNA-bd_sf"/>
</dbReference>
<sequence>MVDDRQLERWFCEEVLPLEASLTRYLRRNWRTAEQIMDIRQDIYEAALTGGRQELPTNTPGYVFTIARNILVNRAKRERIVQFEHYADMESVDQGVDLSATDRHLDARDALRRAQEGIERLPPRCREVVRLRKIEGLSTREAAARMGVGIDTIERQLVLGIRAMADAMLGGAGKIRRGGAAGTGKARRQ</sequence>
<dbReference type="PATRIC" id="fig|33051.3.peg.2476"/>
<dbReference type="InterPro" id="IPR013249">
    <property type="entry name" value="RNA_pol_sigma70_r4_t2"/>
</dbReference>
<evidence type="ECO:0000256" key="1">
    <source>
        <dbReference type="ARBA" id="ARBA00010641"/>
    </source>
</evidence>
<comment type="similarity">
    <text evidence="1">Belongs to the sigma-70 factor family. ECF subfamily.</text>
</comment>
<dbReference type="EMBL" id="LDTE01000064">
    <property type="protein sequence ID" value="KTT98603.1"/>
    <property type="molecule type" value="Genomic_DNA"/>
</dbReference>
<evidence type="ECO:0000256" key="2">
    <source>
        <dbReference type="ARBA" id="ARBA00023015"/>
    </source>
</evidence>
<comment type="caution">
    <text evidence="6">The sequence shown here is derived from an EMBL/GenBank/DDBJ whole genome shotgun (WGS) entry which is preliminary data.</text>
</comment>
<keyword evidence="4" id="KW-0804">Transcription</keyword>
<evidence type="ECO:0000313" key="11">
    <source>
        <dbReference type="Proteomes" id="UP000074410"/>
    </source>
</evidence>
<protein>
    <submittedName>
        <fullName evidence="6">Transcriptional regulator</fullName>
    </submittedName>
</protein>
<dbReference type="Pfam" id="PF08281">
    <property type="entry name" value="Sigma70_r4_2"/>
    <property type="match status" value="1"/>
</dbReference>
<evidence type="ECO:0000256" key="4">
    <source>
        <dbReference type="ARBA" id="ARBA00023163"/>
    </source>
</evidence>
<dbReference type="GO" id="GO:0003677">
    <property type="term" value="F:DNA binding"/>
    <property type="evidence" value="ECO:0007669"/>
    <property type="project" value="InterPro"/>
</dbReference>
<evidence type="ECO:0000259" key="5">
    <source>
        <dbReference type="Pfam" id="PF08281"/>
    </source>
</evidence>
<dbReference type="Gene3D" id="1.10.10.10">
    <property type="entry name" value="Winged helix-like DNA-binding domain superfamily/Winged helix DNA-binding domain"/>
    <property type="match status" value="1"/>
</dbReference>
<dbReference type="GO" id="GO:0006352">
    <property type="term" value="P:DNA-templated transcription initiation"/>
    <property type="evidence" value="ECO:0007669"/>
    <property type="project" value="InterPro"/>
</dbReference>
<dbReference type="NCBIfam" id="TIGR02937">
    <property type="entry name" value="sigma70-ECF"/>
    <property type="match status" value="1"/>
</dbReference>
<evidence type="ECO:0000313" key="8">
    <source>
        <dbReference type="EMBL" id="KTW17477.1"/>
    </source>
</evidence>
<name>A0A147I096_9SPHN</name>
<evidence type="ECO:0000313" key="10">
    <source>
        <dbReference type="Proteomes" id="UP000074072"/>
    </source>
</evidence>
<evidence type="ECO:0000256" key="3">
    <source>
        <dbReference type="ARBA" id="ARBA00023082"/>
    </source>
</evidence>
<dbReference type="Proteomes" id="UP000074072">
    <property type="component" value="Unassembled WGS sequence"/>
</dbReference>
<organism evidence="6 9">
    <name type="scientific">Sphingomonas sanguinis</name>
    <dbReference type="NCBI Taxonomy" id="33051"/>
    <lineage>
        <taxon>Bacteria</taxon>
        <taxon>Pseudomonadati</taxon>
        <taxon>Pseudomonadota</taxon>
        <taxon>Alphaproteobacteria</taxon>
        <taxon>Sphingomonadales</taxon>
        <taxon>Sphingomonadaceae</taxon>
        <taxon>Sphingomonas</taxon>
    </lineage>
</organism>
<proteinExistence type="inferred from homology"/>
<dbReference type="GO" id="GO:0016987">
    <property type="term" value="F:sigma factor activity"/>
    <property type="evidence" value="ECO:0007669"/>
    <property type="project" value="UniProtKB-KW"/>
</dbReference>
<evidence type="ECO:0000313" key="9">
    <source>
        <dbReference type="Proteomes" id="UP000072867"/>
    </source>
</evidence>
<keyword evidence="2" id="KW-0805">Transcription regulation</keyword>
<evidence type="ECO:0000313" key="6">
    <source>
        <dbReference type="EMBL" id="KTT70726.1"/>
    </source>
</evidence>
<dbReference type="Proteomes" id="UP000072867">
    <property type="component" value="Unassembled WGS sequence"/>
</dbReference>
<feature type="domain" description="RNA polymerase sigma factor 70 region 4 type 2" evidence="5">
    <location>
        <begin position="113"/>
        <end position="163"/>
    </location>
</feature>